<dbReference type="GO" id="GO:0003677">
    <property type="term" value="F:DNA binding"/>
    <property type="evidence" value="ECO:0007669"/>
    <property type="project" value="InterPro"/>
</dbReference>
<dbReference type="GO" id="GO:0006261">
    <property type="term" value="P:DNA-templated DNA replication"/>
    <property type="evidence" value="ECO:0007669"/>
    <property type="project" value="TreeGrafter"/>
</dbReference>
<keyword evidence="6" id="KW-1185">Reference proteome</keyword>
<dbReference type="EMBL" id="FODF01000001">
    <property type="protein sequence ID" value="SEN18996.1"/>
    <property type="molecule type" value="Genomic_DNA"/>
</dbReference>
<dbReference type="InterPro" id="IPR051314">
    <property type="entry name" value="AAA_ATPase_RarA/MGS1/WRNIP1"/>
</dbReference>
<dbReference type="AlphaFoldDB" id="A0A1H8EHV4"/>
<dbReference type="Gene3D" id="1.20.272.10">
    <property type="match status" value="1"/>
</dbReference>
<comment type="similarity">
    <text evidence="1">Belongs to the AAA ATPase family. RarA/MGS1/WRNIP1 subfamily.</text>
</comment>
<reference evidence="5 6" key="1">
    <citation type="submission" date="2016-10" db="EMBL/GenBank/DDBJ databases">
        <authorList>
            <person name="de Groot N.N."/>
        </authorList>
    </citation>
    <scope>NUCLEOTIDE SEQUENCE [LARGE SCALE GENOMIC DNA]</scope>
    <source>
        <strain evidence="5 6">Calf135</strain>
    </source>
</reference>
<evidence type="ECO:0000259" key="4">
    <source>
        <dbReference type="SMART" id="SM00382"/>
    </source>
</evidence>
<dbReference type="Gene3D" id="3.40.50.300">
    <property type="entry name" value="P-loop containing nucleotide triphosphate hydrolases"/>
    <property type="match status" value="1"/>
</dbReference>
<feature type="domain" description="AAA+ ATPase" evidence="4">
    <location>
        <begin position="36"/>
        <end position="152"/>
    </location>
</feature>
<dbReference type="Pfam" id="PF16193">
    <property type="entry name" value="AAA_assoc_2"/>
    <property type="match status" value="1"/>
</dbReference>
<dbReference type="FunFam" id="1.10.3710.10:FF:000003">
    <property type="entry name" value="ATPase, AAA family protein"/>
    <property type="match status" value="1"/>
</dbReference>
<dbReference type="InterPro" id="IPR008921">
    <property type="entry name" value="DNA_pol3_clamp-load_cplx_C"/>
</dbReference>
<dbReference type="OrthoDB" id="9778364at2"/>
<dbReference type="STRING" id="215200.SAMN05216454_101126"/>
<gene>
    <name evidence="5" type="ORF">SAMN05216454_101126</name>
</gene>
<dbReference type="SUPFAM" id="SSF52540">
    <property type="entry name" value="P-loop containing nucleoside triphosphate hydrolases"/>
    <property type="match status" value="1"/>
</dbReference>
<dbReference type="GO" id="GO:0008047">
    <property type="term" value="F:enzyme activator activity"/>
    <property type="evidence" value="ECO:0007669"/>
    <property type="project" value="TreeGrafter"/>
</dbReference>
<keyword evidence="3" id="KW-0067">ATP-binding</keyword>
<dbReference type="GO" id="GO:0005524">
    <property type="term" value="F:ATP binding"/>
    <property type="evidence" value="ECO:0007669"/>
    <property type="project" value="UniProtKB-KW"/>
</dbReference>
<sequence length="421" mass="46975">MPLADKYRPKSIEDVVGQKHIIGKDKVINNMIEKKFFPNMIFFGPPGVGKTTVAEIVSKVADKKFFKINATNSSLDDIKKIIAEIGTLGTDNGILLYIDEIQSFNKRQQQSILEFIESGKITLIASTTENPYHYIYKAILSRSIVMEFKTISKTDIIDGLVKLVDRYNEDSIAKLKLDEKARGAIADVSGGDMRSAINILELAINESKLDSDGNLLIDQTVIDKLNIATVYNFDMDGDVHYNLLSAFQKSIRGSDPDAAIYYLARLIKGGDLISICRRLLVIASEDIGMAYPNAITIVKSCVDSAMQLGFPEARIVLAQATIVLASSPKSNSSYMAINSALDDIDSMVQDDIPDHLKDSHYSGASKMSYGVDYLYPHNYPNNYVKQDYLPENMKSKKYYKAQDNKFENSIKKYMEALKGSR</sequence>
<keyword evidence="2" id="KW-0547">Nucleotide-binding</keyword>
<accession>A0A1H8EHV4</accession>
<dbReference type="GO" id="GO:0000731">
    <property type="term" value="P:DNA synthesis involved in DNA repair"/>
    <property type="evidence" value="ECO:0007669"/>
    <property type="project" value="TreeGrafter"/>
</dbReference>
<dbReference type="SMART" id="SM00382">
    <property type="entry name" value="AAA"/>
    <property type="match status" value="1"/>
</dbReference>
<dbReference type="SUPFAM" id="SSF48019">
    <property type="entry name" value="post-AAA+ oligomerization domain-like"/>
    <property type="match status" value="1"/>
</dbReference>
<dbReference type="Proteomes" id="UP000199512">
    <property type="component" value="Unassembled WGS sequence"/>
</dbReference>
<dbReference type="InterPro" id="IPR003959">
    <property type="entry name" value="ATPase_AAA_core"/>
</dbReference>
<dbReference type="Pfam" id="PF00004">
    <property type="entry name" value="AAA"/>
    <property type="match status" value="1"/>
</dbReference>
<evidence type="ECO:0000313" key="6">
    <source>
        <dbReference type="Proteomes" id="UP000199512"/>
    </source>
</evidence>
<evidence type="ECO:0000256" key="3">
    <source>
        <dbReference type="ARBA" id="ARBA00022840"/>
    </source>
</evidence>
<dbReference type="PANTHER" id="PTHR13779:SF7">
    <property type="entry name" value="ATPASE WRNIP1"/>
    <property type="match status" value="1"/>
</dbReference>
<dbReference type="GO" id="GO:0017116">
    <property type="term" value="F:single-stranded DNA helicase activity"/>
    <property type="evidence" value="ECO:0007669"/>
    <property type="project" value="TreeGrafter"/>
</dbReference>
<dbReference type="Gene3D" id="1.10.3710.10">
    <property type="entry name" value="DNA polymerase III clamp loader subunits, C-terminal domain"/>
    <property type="match status" value="1"/>
</dbReference>
<dbReference type="CDD" id="cd18139">
    <property type="entry name" value="HLD_clamp_RarA"/>
    <property type="match status" value="1"/>
</dbReference>
<evidence type="ECO:0000256" key="1">
    <source>
        <dbReference type="ARBA" id="ARBA00008959"/>
    </source>
</evidence>
<evidence type="ECO:0000256" key="2">
    <source>
        <dbReference type="ARBA" id="ARBA00022741"/>
    </source>
</evidence>
<dbReference type="InterPro" id="IPR003593">
    <property type="entry name" value="AAA+_ATPase"/>
</dbReference>
<evidence type="ECO:0000313" key="5">
    <source>
        <dbReference type="EMBL" id="SEN18996.1"/>
    </source>
</evidence>
<dbReference type="Gene3D" id="1.10.8.60">
    <property type="match status" value="1"/>
</dbReference>
<proteinExistence type="inferred from homology"/>
<dbReference type="GO" id="GO:0016887">
    <property type="term" value="F:ATP hydrolysis activity"/>
    <property type="evidence" value="ECO:0007669"/>
    <property type="project" value="InterPro"/>
</dbReference>
<dbReference type="InterPro" id="IPR032423">
    <property type="entry name" value="AAA_assoc_2"/>
</dbReference>
<protein>
    <submittedName>
        <fullName evidence="5">Putative ATPase</fullName>
    </submittedName>
</protein>
<dbReference type="CDD" id="cd00009">
    <property type="entry name" value="AAA"/>
    <property type="match status" value="1"/>
</dbReference>
<dbReference type="PANTHER" id="PTHR13779">
    <property type="entry name" value="WERNER HELICASE-INTERACTING PROTEIN 1 FAMILY MEMBER"/>
    <property type="match status" value="1"/>
</dbReference>
<name>A0A1H8EHV4_9FIRM</name>
<dbReference type="InterPro" id="IPR021886">
    <property type="entry name" value="MgsA_C"/>
</dbReference>
<organism evidence="5 6">
    <name type="scientific">Peptostreptococcus russellii</name>
    <dbReference type="NCBI Taxonomy" id="215200"/>
    <lineage>
        <taxon>Bacteria</taxon>
        <taxon>Bacillati</taxon>
        <taxon>Bacillota</taxon>
        <taxon>Clostridia</taxon>
        <taxon>Peptostreptococcales</taxon>
        <taxon>Peptostreptococcaceae</taxon>
        <taxon>Peptostreptococcus</taxon>
    </lineage>
</organism>
<dbReference type="FunFam" id="1.20.272.10:FF:000001">
    <property type="entry name" value="Putative AAA family ATPase"/>
    <property type="match status" value="1"/>
</dbReference>
<dbReference type="InterPro" id="IPR027417">
    <property type="entry name" value="P-loop_NTPase"/>
</dbReference>
<dbReference type="RefSeq" id="WP_091973170.1">
    <property type="nucleotide sequence ID" value="NZ_FODF01000001.1"/>
</dbReference>
<dbReference type="Pfam" id="PF12002">
    <property type="entry name" value="MgsA_C"/>
    <property type="match status" value="1"/>
</dbReference>